<gene>
    <name evidence="2" type="ORF">LCGC14_1847390</name>
</gene>
<feature type="compositionally biased region" description="Pro residues" evidence="1">
    <location>
        <begin position="1"/>
        <end position="12"/>
    </location>
</feature>
<dbReference type="AlphaFoldDB" id="A0A0F9GBB6"/>
<feature type="region of interest" description="Disordered" evidence="1">
    <location>
        <begin position="1"/>
        <end position="21"/>
    </location>
</feature>
<evidence type="ECO:0000256" key="1">
    <source>
        <dbReference type="SAM" id="MobiDB-lite"/>
    </source>
</evidence>
<dbReference type="EMBL" id="LAZR01018508">
    <property type="protein sequence ID" value="KKL96154.1"/>
    <property type="molecule type" value="Genomic_DNA"/>
</dbReference>
<sequence length="107" mass="12119">MNQEPPAPPSPPTRHKLNERTWGRQPEADAWLQRLGNKCANRVGDAIKRQARKAGRKCGFIVFVFDFGENGYMGYAADGRREDCIAALQEWIALQEGRLHQDPPTDQ</sequence>
<name>A0A0F9GBB6_9ZZZZ</name>
<proteinExistence type="predicted"/>
<organism evidence="2">
    <name type="scientific">marine sediment metagenome</name>
    <dbReference type="NCBI Taxonomy" id="412755"/>
    <lineage>
        <taxon>unclassified sequences</taxon>
        <taxon>metagenomes</taxon>
        <taxon>ecological metagenomes</taxon>
    </lineage>
</organism>
<reference evidence="2" key="1">
    <citation type="journal article" date="2015" name="Nature">
        <title>Complex archaea that bridge the gap between prokaryotes and eukaryotes.</title>
        <authorList>
            <person name="Spang A."/>
            <person name="Saw J.H."/>
            <person name="Jorgensen S.L."/>
            <person name="Zaremba-Niedzwiedzka K."/>
            <person name="Martijn J."/>
            <person name="Lind A.E."/>
            <person name="van Eijk R."/>
            <person name="Schleper C."/>
            <person name="Guy L."/>
            <person name="Ettema T.J."/>
        </authorList>
    </citation>
    <scope>NUCLEOTIDE SEQUENCE</scope>
</reference>
<evidence type="ECO:0000313" key="2">
    <source>
        <dbReference type="EMBL" id="KKL96154.1"/>
    </source>
</evidence>
<comment type="caution">
    <text evidence="2">The sequence shown here is derived from an EMBL/GenBank/DDBJ whole genome shotgun (WGS) entry which is preliminary data.</text>
</comment>
<protein>
    <submittedName>
        <fullName evidence="2">Uncharacterized protein</fullName>
    </submittedName>
</protein>
<accession>A0A0F9GBB6</accession>